<name>A0A8S5S8B7_9CAUD</name>
<accession>A0A8S5S8B7</accession>
<reference evidence="2" key="1">
    <citation type="journal article" date="2021" name="Proc. Natl. Acad. Sci. U.S.A.">
        <title>A Catalog of Tens of Thousands of Viruses from Human Metagenomes Reveals Hidden Associations with Chronic Diseases.</title>
        <authorList>
            <person name="Tisza M.J."/>
            <person name="Buck C.B."/>
        </authorList>
    </citation>
    <scope>NUCLEOTIDE SEQUENCE</scope>
    <source>
        <strain evidence="2">CtTVN2</strain>
    </source>
</reference>
<protein>
    <submittedName>
        <fullName evidence="2">Uncharacterized protein</fullName>
    </submittedName>
</protein>
<proteinExistence type="predicted"/>
<feature type="compositionally biased region" description="Polar residues" evidence="1">
    <location>
        <begin position="24"/>
        <end position="35"/>
    </location>
</feature>
<feature type="region of interest" description="Disordered" evidence="1">
    <location>
        <begin position="1"/>
        <end position="35"/>
    </location>
</feature>
<dbReference type="EMBL" id="BK032551">
    <property type="protein sequence ID" value="DAF47182.1"/>
    <property type="molecule type" value="Genomic_DNA"/>
</dbReference>
<evidence type="ECO:0000256" key="1">
    <source>
        <dbReference type="SAM" id="MobiDB-lite"/>
    </source>
</evidence>
<organism evidence="2">
    <name type="scientific">Caudovirales sp. ctTVN2</name>
    <dbReference type="NCBI Taxonomy" id="2827634"/>
    <lineage>
        <taxon>Viruses</taxon>
        <taxon>Duplodnaviria</taxon>
        <taxon>Heunggongvirae</taxon>
        <taxon>Uroviricota</taxon>
        <taxon>Caudoviricetes</taxon>
    </lineage>
</organism>
<evidence type="ECO:0000313" key="2">
    <source>
        <dbReference type="EMBL" id="DAF47182.1"/>
    </source>
</evidence>
<sequence>MGEKQKVPLKKSKGRVSAPREFLKNSQKCYHSTAL</sequence>